<dbReference type="STRING" id="1505907.TEU_04335"/>
<gene>
    <name evidence="2" type="ORF">TEU_04335</name>
</gene>
<dbReference type="HOGENOM" id="CLU_1648374_0_0_2"/>
<keyword evidence="1" id="KW-0472">Membrane</keyword>
<keyword evidence="1" id="KW-0812">Transmembrane</keyword>
<reference evidence="2 3" key="1">
    <citation type="journal article" date="2015" name="Int. J. Syst. Evol. Microbiol.">
        <title>Thermococcus eurythermalis sp. nov., a conditional piezophilic hyperthermophilic archaeon with a wide temperature range isolated from an oil-immersed chimney in the Guaymas Basin.</title>
        <authorList>
            <person name="Zhao W."/>
            <person name="Zeng X."/>
            <person name="Xiao X."/>
        </authorList>
    </citation>
    <scope>NUCLEOTIDE SEQUENCE [LARGE SCALE GENOMIC DNA]</scope>
    <source>
        <strain evidence="2 3">A501</strain>
    </source>
</reference>
<protein>
    <submittedName>
        <fullName evidence="2">Uncharacterized protein</fullName>
    </submittedName>
</protein>
<dbReference type="OrthoDB" id="374169at2157"/>
<proteinExistence type="predicted"/>
<dbReference type="EMBL" id="CP008887">
    <property type="protein sequence ID" value="AIU69626.1"/>
    <property type="molecule type" value="Genomic_DNA"/>
</dbReference>
<dbReference type="Proteomes" id="UP000029980">
    <property type="component" value="Chromosome"/>
</dbReference>
<evidence type="ECO:0000313" key="2">
    <source>
        <dbReference type="EMBL" id="AIU69626.1"/>
    </source>
</evidence>
<dbReference type="AlphaFoldDB" id="A0A097QT24"/>
<keyword evidence="3" id="KW-1185">Reference proteome</keyword>
<dbReference type="KEGG" id="teu:TEU_04335"/>
<feature type="transmembrane region" description="Helical" evidence="1">
    <location>
        <begin position="7"/>
        <end position="26"/>
    </location>
</feature>
<feature type="transmembrane region" description="Helical" evidence="1">
    <location>
        <begin position="38"/>
        <end position="62"/>
    </location>
</feature>
<name>A0A097QT24_9EURY</name>
<organism evidence="2 3">
    <name type="scientific">Thermococcus eurythermalis</name>
    <dbReference type="NCBI Taxonomy" id="1505907"/>
    <lineage>
        <taxon>Archaea</taxon>
        <taxon>Methanobacteriati</taxon>
        <taxon>Methanobacteriota</taxon>
        <taxon>Thermococci</taxon>
        <taxon>Thermococcales</taxon>
        <taxon>Thermococcaceae</taxon>
        <taxon>Thermococcus</taxon>
    </lineage>
</organism>
<dbReference type="RefSeq" id="WP_050002606.1">
    <property type="nucleotide sequence ID" value="NZ_CP008887.1"/>
</dbReference>
<keyword evidence="1" id="KW-1133">Transmembrane helix</keyword>
<evidence type="ECO:0000256" key="1">
    <source>
        <dbReference type="SAM" id="Phobius"/>
    </source>
</evidence>
<dbReference type="GeneID" id="25152663"/>
<evidence type="ECO:0000313" key="3">
    <source>
        <dbReference type="Proteomes" id="UP000029980"/>
    </source>
</evidence>
<accession>A0A097QT24</accession>
<sequence length="160" mass="17380">MKASRLVTMIVLGTCLFFIVGILIILNGGLSALDLPLFVALIVLVLWMLKVVVSCPLSVNVLDEHNIVIKTLLGNKKVRASKMDVVDVNAFLIERTYGVGIDTKDIKVGTFRTVRGDNVWACCVGTKGVLIETNNGKKILVGLDEVRGTISLRGHVYDKG</sequence>